<dbReference type="Proteomes" id="UP000326289">
    <property type="component" value="Unassembled WGS sequence"/>
</dbReference>
<dbReference type="EMBL" id="ML732766">
    <property type="protein sequence ID" value="KAB8278817.1"/>
    <property type="molecule type" value="Genomic_DNA"/>
</dbReference>
<accession>A0A5N6JM56</accession>
<reference evidence="1 2" key="1">
    <citation type="submission" date="2019-04" db="EMBL/GenBank/DDBJ databases">
        <title>Fungal friends and foes A comparative genomics study of 23 Aspergillus species from section Flavi.</title>
        <authorList>
            <consortium name="DOE Joint Genome Institute"/>
            <person name="Kjaerbolling I."/>
            <person name="Vesth T.C."/>
            <person name="Frisvad J.C."/>
            <person name="Nybo J.L."/>
            <person name="Theobald S."/>
            <person name="Kildgaard S."/>
            <person name="Petersen T.I."/>
            <person name="Kuo A."/>
            <person name="Sato A."/>
            <person name="Lyhne E.K."/>
            <person name="Kogle M.E."/>
            <person name="Wiebenga A."/>
            <person name="Kun R.S."/>
            <person name="Lubbers R.J."/>
            <person name="Makela M.R."/>
            <person name="Barry K."/>
            <person name="Chovatia M."/>
            <person name="Clum A."/>
            <person name="Daum C."/>
            <person name="Haridas S."/>
            <person name="He G."/>
            <person name="LaButti K."/>
            <person name="Lipzen A."/>
            <person name="Mondo S."/>
            <person name="Pangilinan J."/>
            <person name="Riley R."/>
            <person name="Salamov A."/>
            <person name="Simmons B.A."/>
            <person name="Magnuson J.K."/>
            <person name="Henrissat B."/>
            <person name="Mortensen U.H."/>
            <person name="Larsen T.O."/>
            <person name="De vries R.P."/>
            <person name="Grigoriev I.V."/>
            <person name="Machida M."/>
            <person name="Baker S.E."/>
            <person name="Andersen M.R."/>
        </authorList>
    </citation>
    <scope>NUCLEOTIDE SEQUENCE [LARGE SCALE GENOMIC DNA]</scope>
    <source>
        <strain evidence="1 2">CBS 117635</strain>
    </source>
</reference>
<gene>
    <name evidence="1" type="ORF">BDV30DRAFT_202694</name>
</gene>
<proteinExistence type="predicted"/>
<keyword evidence="2" id="KW-1185">Reference proteome</keyword>
<evidence type="ECO:0000313" key="2">
    <source>
        <dbReference type="Proteomes" id="UP000326289"/>
    </source>
</evidence>
<dbReference type="AlphaFoldDB" id="A0A5N6JM56"/>
<protein>
    <submittedName>
        <fullName evidence="1">Uncharacterized protein</fullName>
    </submittedName>
</protein>
<organism evidence="1 2">
    <name type="scientific">Aspergillus minisclerotigenes</name>
    <dbReference type="NCBI Taxonomy" id="656917"/>
    <lineage>
        <taxon>Eukaryota</taxon>
        <taxon>Fungi</taxon>
        <taxon>Dikarya</taxon>
        <taxon>Ascomycota</taxon>
        <taxon>Pezizomycotina</taxon>
        <taxon>Eurotiomycetes</taxon>
        <taxon>Eurotiomycetidae</taxon>
        <taxon>Eurotiales</taxon>
        <taxon>Aspergillaceae</taxon>
        <taxon>Aspergillus</taxon>
        <taxon>Aspergillus subgen. Circumdati</taxon>
    </lineage>
</organism>
<evidence type="ECO:0000313" key="1">
    <source>
        <dbReference type="EMBL" id="KAB8278817.1"/>
    </source>
</evidence>
<sequence>MLLCKLPAMMARATRIWLCPLSLRRVTETQIMLIGPRRLSIPFSFLIATMWKLHSAFSTTSRHRKFSEFVAFVMSSSR</sequence>
<name>A0A5N6JM56_9EURO</name>